<proteinExistence type="predicted"/>
<feature type="coiled-coil region" evidence="1">
    <location>
        <begin position="219"/>
        <end position="605"/>
    </location>
</feature>
<protein>
    <submittedName>
        <fullName evidence="3">Protein LEKR1 isoform X1</fullName>
    </submittedName>
</protein>
<evidence type="ECO:0000313" key="2">
    <source>
        <dbReference type="Proteomes" id="UP001652642"/>
    </source>
</evidence>
<evidence type="ECO:0000256" key="1">
    <source>
        <dbReference type="SAM" id="Coils"/>
    </source>
</evidence>
<evidence type="ECO:0000313" key="3">
    <source>
        <dbReference type="RefSeq" id="XP_072852210.1"/>
    </source>
</evidence>
<dbReference type="PANTHER" id="PTHR34251">
    <property type="entry name" value="LEUCINE-, GLUTAMATE- AND LYSINE-RICH PROTEIN 1"/>
    <property type="match status" value="1"/>
</dbReference>
<name>A0ABM5G3H8_9SAUR</name>
<sequence length="705" mass="82060">MDRHTPLHPLPEEIQKMSRDQTVCKYCGVSYLILHEFTVLEEKVKALEEKVKFYEGSIEREKALQEKLQHLSRELEQCTAASESKTESAMMSLTRKLYLCLICPQIKTLSLETESKQAAIQNLKEQLKCLQKEKEISHKQSQLLQKRLEQHSFFLKKVFDILRFVRKEQNGIKERIFGFFKQWIALKGDICSQLENINISGLAELNSMNQSLGECRQQNMVLQEEVQRLRLMSDAAELEAQKLESSLLRERDLQNRFHELQKKTKDLTSQVETVELKFQKSAAEMSHYKELSMKKTKEVENHQSELQKLSSEIGKAESRFNHALTEREQSLHACQQVCRRLQEEVIEKERKEEDLKKQAQYLESELETIKSLLKQREEEVVMLKQERESVLISHQSRLEQLQETLRQKVLNEKSWQEKVEAERAQEQAYQKEQIQRLKEEARIELDIEKQKHQELIVKYQKDQDELLHTKIPLLISSATHSLKTEIEALEEKLQVAQTKLTEKNEKREQKWQSVKNQVAELEIQLKEEQNTHHSITEEMRQEIKKKSYELDRLTDEQTQLIQNLNQVQEENALLQDTVRRECEERYELTEALAQAREQVVELKKLSGNFPLSHCSLSQGSLTSSTPSVSNHGQKSPSCGKGITHSGLCRISRATKAPICSKFKSSMDTSLPALPALQSPGGRVASLDESRRKRITAVIKRQLSEL</sequence>
<gene>
    <name evidence="3" type="primary">LEKR1</name>
</gene>
<reference evidence="3" key="1">
    <citation type="submission" date="2025-08" db="UniProtKB">
        <authorList>
            <consortium name="RefSeq"/>
        </authorList>
    </citation>
    <scope>IDENTIFICATION</scope>
</reference>
<dbReference type="InterPro" id="IPR038799">
    <property type="entry name" value="LEKR1"/>
</dbReference>
<accession>A0ABM5G3H8</accession>
<dbReference type="Proteomes" id="UP001652642">
    <property type="component" value="Chromosome 3"/>
</dbReference>
<keyword evidence="2" id="KW-1185">Reference proteome</keyword>
<keyword evidence="1" id="KW-0175">Coiled coil</keyword>
<feature type="coiled-coil region" evidence="1">
    <location>
        <begin position="106"/>
        <end position="140"/>
    </location>
</feature>
<organism evidence="2 3">
    <name type="scientific">Pogona vitticeps</name>
    <name type="common">central bearded dragon</name>
    <dbReference type="NCBI Taxonomy" id="103695"/>
    <lineage>
        <taxon>Eukaryota</taxon>
        <taxon>Metazoa</taxon>
        <taxon>Chordata</taxon>
        <taxon>Craniata</taxon>
        <taxon>Vertebrata</taxon>
        <taxon>Euteleostomi</taxon>
        <taxon>Lepidosauria</taxon>
        <taxon>Squamata</taxon>
        <taxon>Bifurcata</taxon>
        <taxon>Unidentata</taxon>
        <taxon>Episquamata</taxon>
        <taxon>Toxicofera</taxon>
        <taxon>Iguania</taxon>
        <taxon>Acrodonta</taxon>
        <taxon>Agamidae</taxon>
        <taxon>Amphibolurinae</taxon>
        <taxon>Pogona</taxon>
    </lineage>
</organism>
<dbReference type="GeneID" id="110073092"/>
<dbReference type="PANTHER" id="PTHR34251:SF1">
    <property type="entry name" value="LEUCINE, GLUTAMATE AND LYSINE RICH 1"/>
    <property type="match status" value="1"/>
</dbReference>
<feature type="coiled-coil region" evidence="1">
    <location>
        <begin position="37"/>
        <end position="81"/>
    </location>
</feature>
<dbReference type="RefSeq" id="XP_072852210.1">
    <property type="nucleotide sequence ID" value="XM_072996109.1"/>
</dbReference>